<feature type="compositionally biased region" description="Low complexity" evidence="5">
    <location>
        <begin position="31"/>
        <end position="56"/>
    </location>
</feature>
<organism evidence="8 9">
    <name type="scientific">Streptomyces hoynatensis</name>
    <dbReference type="NCBI Taxonomy" id="1141874"/>
    <lineage>
        <taxon>Bacteria</taxon>
        <taxon>Bacillati</taxon>
        <taxon>Actinomycetota</taxon>
        <taxon>Actinomycetes</taxon>
        <taxon>Kitasatosporales</taxon>
        <taxon>Streptomycetaceae</taxon>
        <taxon>Streptomyces</taxon>
    </lineage>
</organism>
<dbReference type="RefSeq" id="WP_120678510.1">
    <property type="nucleotide sequence ID" value="NZ_RBAL01000005.1"/>
</dbReference>
<dbReference type="SMART" id="SM00752">
    <property type="entry name" value="HTTM"/>
    <property type="match status" value="1"/>
</dbReference>
<feature type="region of interest" description="Disordered" evidence="5">
    <location>
        <begin position="86"/>
        <end position="109"/>
    </location>
</feature>
<feature type="region of interest" description="Disordered" evidence="5">
    <location>
        <begin position="1"/>
        <end position="72"/>
    </location>
</feature>
<evidence type="ECO:0000259" key="7">
    <source>
        <dbReference type="SMART" id="SM00752"/>
    </source>
</evidence>
<evidence type="ECO:0000256" key="6">
    <source>
        <dbReference type="SAM" id="Phobius"/>
    </source>
</evidence>
<dbReference type="PANTHER" id="PTHR39535:SF2">
    <property type="entry name" value="HTTM DOMAIN-CONTAINING PROTEIN"/>
    <property type="match status" value="1"/>
</dbReference>
<keyword evidence="2 6" id="KW-0812">Transmembrane</keyword>
<dbReference type="OrthoDB" id="128729at2"/>
<dbReference type="GO" id="GO:0012505">
    <property type="term" value="C:endomembrane system"/>
    <property type="evidence" value="ECO:0007669"/>
    <property type="project" value="UniProtKB-SubCell"/>
</dbReference>
<reference evidence="8 9" key="1">
    <citation type="journal article" date="2014" name="Int. J. Syst. Evol. Microbiol.">
        <title>Streptomyces hoynatensis sp. nov., isolated from deep marine sediment.</title>
        <authorList>
            <person name="Veyisoglu A."/>
            <person name="Sahin N."/>
        </authorList>
    </citation>
    <scope>NUCLEOTIDE SEQUENCE [LARGE SCALE GENOMIC DNA]</scope>
    <source>
        <strain evidence="8 9">KCTC 29097</strain>
    </source>
</reference>
<protein>
    <submittedName>
        <fullName evidence="8">HTTM domain-containing protein</fullName>
    </submittedName>
</protein>
<feature type="transmembrane region" description="Helical" evidence="6">
    <location>
        <begin position="200"/>
        <end position="220"/>
    </location>
</feature>
<evidence type="ECO:0000256" key="3">
    <source>
        <dbReference type="ARBA" id="ARBA00022989"/>
    </source>
</evidence>
<feature type="transmembrane region" description="Helical" evidence="6">
    <location>
        <begin position="407"/>
        <end position="427"/>
    </location>
</feature>
<feature type="compositionally biased region" description="Pro residues" evidence="5">
    <location>
        <begin position="57"/>
        <end position="69"/>
    </location>
</feature>
<feature type="compositionally biased region" description="Pro residues" evidence="5">
    <location>
        <begin position="91"/>
        <end position="100"/>
    </location>
</feature>
<proteinExistence type="predicted"/>
<keyword evidence="4 6" id="KW-0472">Membrane</keyword>
<dbReference type="InterPro" id="IPR052964">
    <property type="entry name" value="Sporulation_signal_mat"/>
</dbReference>
<feature type="region of interest" description="Disordered" evidence="5">
    <location>
        <begin position="486"/>
        <end position="519"/>
    </location>
</feature>
<sequence>MTVPSPRPDRPAAKAQHAPEPEAPGPDASMPDASVPDAAPQDAAPQDAAPQDAAVPDPAPQEPAPPAAPAPHAYAPYAPAYPPASEAHAPAYPPAPPAQAPAPAAGGAPARVDYTTALERRVAAAVSRGIGHVTRRTLGSYQTAVVRIGFAATMLAFLLREWPNRDELYGPGSPWGFDLATQFANSQGSFSVLLWSDSGLWFQLFYHFALLSCVGMLLGWRTRASSMMFLVSVLSLQNRSIFMGDGGDNVIHLMALYLALTRCGRVWSLDARRRARGGGDPADPVGVAVWAALGLALFLSLVTGKLDSPVWTAFFGGMWVAHAVWWAVRRRAPGEPRIVCDMLGNLVHNAALLVIMAEVCLIYATAGWYKIQGSRWEDGTAVYYPMNLDYFNPWPELTDLLAGNGTLVTVMSYGTVFVQVGFVFALLNRKAKNVLLVAMIGEHLGIALLMGLPFFSLAMIAMDSVFLPTAFLLWLGSRLGRGAGRLGGGEPAPAAADLPGEARPPQPAEGPRPAWAERG</sequence>
<feature type="transmembrane region" description="Helical" evidence="6">
    <location>
        <begin position="138"/>
        <end position="159"/>
    </location>
</feature>
<comment type="subcellular location">
    <subcellularLocation>
        <location evidence="1">Endomembrane system</location>
        <topology evidence="1">Multi-pass membrane protein</topology>
    </subcellularLocation>
</comment>
<keyword evidence="9" id="KW-1185">Reference proteome</keyword>
<feature type="compositionally biased region" description="Low complexity" evidence="5">
    <location>
        <begin position="491"/>
        <end position="501"/>
    </location>
</feature>
<gene>
    <name evidence="8" type="ORF">D7294_11830</name>
</gene>
<dbReference type="PANTHER" id="PTHR39535">
    <property type="entry name" value="SPORULATION-DELAYING PROTEIN SDPB"/>
    <property type="match status" value="1"/>
</dbReference>
<feature type="compositionally biased region" description="Basic and acidic residues" evidence="5">
    <location>
        <begin position="7"/>
        <end position="20"/>
    </location>
</feature>
<dbReference type="AlphaFoldDB" id="A0A3A9Z5Q5"/>
<evidence type="ECO:0000313" key="9">
    <source>
        <dbReference type="Proteomes" id="UP000272474"/>
    </source>
</evidence>
<evidence type="ECO:0000256" key="2">
    <source>
        <dbReference type="ARBA" id="ARBA00022692"/>
    </source>
</evidence>
<keyword evidence="3 6" id="KW-1133">Transmembrane helix</keyword>
<feature type="transmembrane region" description="Helical" evidence="6">
    <location>
        <begin position="308"/>
        <end position="328"/>
    </location>
</feature>
<feature type="transmembrane region" description="Helical" evidence="6">
    <location>
        <begin position="349"/>
        <end position="369"/>
    </location>
</feature>
<evidence type="ECO:0000256" key="5">
    <source>
        <dbReference type="SAM" id="MobiDB-lite"/>
    </source>
</evidence>
<evidence type="ECO:0000256" key="4">
    <source>
        <dbReference type="ARBA" id="ARBA00023136"/>
    </source>
</evidence>
<dbReference type="Proteomes" id="UP000272474">
    <property type="component" value="Unassembled WGS sequence"/>
</dbReference>
<feature type="transmembrane region" description="Helical" evidence="6">
    <location>
        <begin position="434"/>
        <end position="452"/>
    </location>
</feature>
<feature type="transmembrane region" description="Helical" evidence="6">
    <location>
        <begin position="282"/>
        <end position="302"/>
    </location>
</feature>
<evidence type="ECO:0000256" key="1">
    <source>
        <dbReference type="ARBA" id="ARBA00004127"/>
    </source>
</evidence>
<name>A0A3A9Z5Q5_9ACTN</name>
<dbReference type="EMBL" id="RBAL01000005">
    <property type="protein sequence ID" value="RKN43164.1"/>
    <property type="molecule type" value="Genomic_DNA"/>
</dbReference>
<evidence type="ECO:0000313" key="8">
    <source>
        <dbReference type="EMBL" id="RKN43164.1"/>
    </source>
</evidence>
<comment type="caution">
    <text evidence="8">The sequence shown here is derived from an EMBL/GenBank/DDBJ whole genome shotgun (WGS) entry which is preliminary data.</text>
</comment>
<feature type="domain" description="HTTM-like" evidence="7">
    <location>
        <begin position="135"/>
        <end position="471"/>
    </location>
</feature>
<dbReference type="InterPro" id="IPR011020">
    <property type="entry name" value="HTTM-like"/>
</dbReference>
<accession>A0A3A9Z5Q5</accession>